<dbReference type="STRING" id="1498499.EP47_09200"/>
<dbReference type="EMBL" id="JNCF01000020">
    <property type="protein sequence ID" value="KGP63298.1"/>
    <property type="molecule type" value="Genomic_DNA"/>
</dbReference>
<accession>A0A0A2T791</accession>
<reference evidence="1 2" key="1">
    <citation type="submission" date="2014-05" db="EMBL/GenBank/DDBJ databases">
        <authorList>
            <person name="Rizzardi K."/>
            <person name="Winiecka-Krusnell J."/>
            <person name="Ramliden M."/>
            <person name="Alm E."/>
            <person name="Andersson S."/>
            <person name="Byfors S."/>
        </authorList>
    </citation>
    <scope>NUCLEOTIDE SEQUENCE [LARGE SCALE GENOMIC DNA]</scope>
    <source>
        <strain evidence="1 2">LEGN</strain>
    </source>
</reference>
<proteinExistence type="predicted"/>
<keyword evidence="2" id="KW-1185">Reference proteome</keyword>
<dbReference type="Proteomes" id="UP000054422">
    <property type="component" value="Unassembled WGS sequence"/>
</dbReference>
<evidence type="ECO:0000313" key="2">
    <source>
        <dbReference type="Proteomes" id="UP000054422"/>
    </source>
</evidence>
<name>A0A0A2T791_9GAMM</name>
<dbReference type="OrthoDB" id="5650559at2"/>
<sequence length="144" mass="16652">MNNLKILLLKIASLPPSDQRWILNQLTPSEKERFNKINGSFLLRKAQQFRKISLSQLPHEAKTAQLPKLCEKLKRQDPLYIAIILEQGQFTWAKPFLTSIGNSEEIKRLMNTVAPSLKPAAKLCVFKQWQSQLDFHDQLEIRNG</sequence>
<comment type="caution">
    <text evidence="1">The sequence shown here is derived from an EMBL/GenBank/DDBJ whole genome shotgun (WGS) entry which is preliminary data.</text>
</comment>
<evidence type="ECO:0000313" key="1">
    <source>
        <dbReference type="EMBL" id="KGP63298.1"/>
    </source>
</evidence>
<organism evidence="1 2">
    <name type="scientific">Legionella norrlandica</name>
    <dbReference type="NCBI Taxonomy" id="1498499"/>
    <lineage>
        <taxon>Bacteria</taxon>
        <taxon>Pseudomonadati</taxon>
        <taxon>Pseudomonadota</taxon>
        <taxon>Gammaproteobacteria</taxon>
        <taxon>Legionellales</taxon>
        <taxon>Legionellaceae</taxon>
        <taxon>Legionella</taxon>
    </lineage>
</organism>
<dbReference type="RefSeq" id="WP_035889167.1">
    <property type="nucleotide sequence ID" value="NZ_JNCF01000020.1"/>
</dbReference>
<dbReference type="AlphaFoldDB" id="A0A0A2T791"/>
<gene>
    <name evidence="1" type="ORF">EP47_09200</name>
</gene>
<protein>
    <submittedName>
        <fullName evidence="1">Uncharacterized protein</fullName>
    </submittedName>
</protein>